<evidence type="ECO:0000256" key="1">
    <source>
        <dbReference type="SAM" id="MobiDB-lite"/>
    </source>
</evidence>
<sequence>MIRPFTILCALLAGGSGLFLYTKKHETTVLDQNITTIVQKTERVRQQTAMLRTQWALLNQPDRLSALSTRFLGQLHPMAPSQYVRLASMIEALPAPSTRPAFRDPRESLSIAVSKAPPVQANKPVITTPPAVKPVEPRVVAQPAPGTRDTAALVASAEPQRRRSSPAVTTPAETAMAAPRAVLASASVTPHPVRTLQNPTTHAARPAASVSRSVSGPTIELAQQNARTHVVSDELGQSAHRNHRYDSVVHATTRPAPAAGAQEPDLAVRLASFRGNRPQATAATSWRSTHAAASAHAARQNTAIAMQSPKPHHVQSDSGSSSALAGYGDALPPPTPIAN</sequence>
<comment type="caution">
    <text evidence="2">The sequence shown here is derived from an EMBL/GenBank/DDBJ whole genome shotgun (WGS) entry which is preliminary data.</text>
</comment>
<evidence type="ECO:0000313" key="2">
    <source>
        <dbReference type="EMBL" id="MCO6159667.1"/>
    </source>
</evidence>
<dbReference type="Proteomes" id="UP001523401">
    <property type="component" value="Unassembled WGS sequence"/>
</dbReference>
<reference evidence="2 3" key="1">
    <citation type="submission" date="2022-06" db="EMBL/GenBank/DDBJ databases">
        <title>Whole-genome of Asaia lannensis strain LMG 27011T.</title>
        <authorList>
            <person name="Sombolestani A."/>
        </authorList>
    </citation>
    <scope>NUCLEOTIDE SEQUENCE [LARGE SCALE GENOMIC DNA]</scope>
    <source>
        <strain evidence="2 3">NBRC 102526</strain>
    </source>
</reference>
<dbReference type="RefSeq" id="WP_252849019.1">
    <property type="nucleotide sequence ID" value="NZ_JAMXQU010000003.1"/>
</dbReference>
<proteinExistence type="predicted"/>
<feature type="compositionally biased region" description="Low complexity" evidence="1">
    <location>
        <begin position="280"/>
        <end position="299"/>
    </location>
</feature>
<protein>
    <recommendedName>
        <fullName evidence="4">ABC transporter permease</fullName>
    </recommendedName>
</protein>
<feature type="compositionally biased region" description="Low complexity" evidence="1">
    <location>
        <begin position="203"/>
        <end position="215"/>
    </location>
</feature>
<feature type="region of interest" description="Disordered" evidence="1">
    <location>
        <begin position="190"/>
        <end position="216"/>
    </location>
</feature>
<keyword evidence="3" id="KW-1185">Reference proteome</keyword>
<dbReference type="EMBL" id="JAMXQU010000003">
    <property type="protein sequence ID" value="MCO6159667.1"/>
    <property type="molecule type" value="Genomic_DNA"/>
</dbReference>
<feature type="region of interest" description="Disordered" evidence="1">
    <location>
        <begin position="279"/>
        <end position="339"/>
    </location>
</feature>
<feature type="region of interest" description="Disordered" evidence="1">
    <location>
        <begin position="142"/>
        <end position="175"/>
    </location>
</feature>
<organism evidence="2 3">
    <name type="scientific">Asaia lannensis NBRC 102526</name>
    <dbReference type="NCBI Taxonomy" id="1307926"/>
    <lineage>
        <taxon>Bacteria</taxon>
        <taxon>Pseudomonadati</taxon>
        <taxon>Pseudomonadota</taxon>
        <taxon>Alphaproteobacteria</taxon>
        <taxon>Acetobacterales</taxon>
        <taxon>Acetobacteraceae</taxon>
        <taxon>Asaia</taxon>
    </lineage>
</organism>
<accession>A0ABT1CFN9</accession>
<evidence type="ECO:0000313" key="3">
    <source>
        <dbReference type="Proteomes" id="UP001523401"/>
    </source>
</evidence>
<name>A0ABT1CFN9_9PROT</name>
<evidence type="ECO:0008006" key="4">
    <source>
        <dbReference type="Google" id="ProtNLM"/>
    </source>
</evidence>
<gene>
    <name evidence="2" type="ORF">NF685_06445</name>
</gene>